<accession>A0A6A6EVA2</accession>
<feature type="binding site" description="axial binding residue" evidence="7">
    <location>
        <position position="451"/>
    </location>
    <ligand>
        <name>heme</name>
        <dbReference type="ChEBI" id="CHEBI:30413"/>
    </ligand>
    <ligandPart>
        <name>Fe</name>
        <dbReference type="ChEBI" id="CHEBI:18248"/>
    </ligandPart>
</feature>
<keyword evidence="7 8" id="KW-0349">Heme</keyword>
<reference evidence="10" key="1">
    <citation type="journal article" date="2020" name="Stud. Mycol.">
        <title>101 Dothideomycetes genomes: a test case for predicting lifestyles and emergence of pathogens.</title>
        <authorList>
            <person name="Haridas S."/>
            <person name="Albert R."/>
            <person name="Binder M."/>
            <person name="Bloem J."/>
            <person name="Labutti K."/>
            <person name="Salamov A."/>
            <person name="Andreopoulos B."/>
            <person name="Baker S."/>
            <person name="Barry K."/>
            <person name="Bills G."/>
            <person name="Bluhm B."/>
            <person name="Cannon C."/>
            <person name="Castanera R."/>
            <person name="Culley D."/>
            <person name="Daum C."/>
            <person name="Ezra D."/>
            <person name="Gonzalez J."/>
            <person name="Henrissat B."/>
            <person name="Kuo A."/>
            <person name="Liang C."/>
            <person name="Lipzen A."/>
            <person name="Lutzoni F."/>
            <person name="Magnuson J."/>
            <person name="Mondo S."/>
            <person name="Nolan M."/>
            <person name="Ohm R."/>
            <person name="Pangilinan J."/>
            <person name="Park H.-J."/>
            <person name="Ramirez L."/>
            <person name="Alfaro M."/>
            <person name="Sun H."/>
            <person name="Tritt A."/>
            <person name="Yoshinaga Y."/>
            <person name="Zwiers L.-H."/>
            <person name="Turgeon B."/>
            <person name="Goodwin S."/>
            <person name="Spatafora J."/>
            <person name="Crous P."/>
            <person name="Grigoriev I."/>
        </authorList>
    </citation>
    <scope>NUCLEOTIDE SEQUENCE</scope>
    <source>
        <strain evidence="10">CBS 207.26</strain>
    </source>
</reference>
<dbReference type="CDD" id="cd11062">
    <property type="entry name" value="CYP58-like"/>
    <property type="match status" value="1"/>
</dbReference>
<dbReference type="OrthoDB" id="3945418at2759"/>
<organism evidence="10 11">
    <name type="scientific">Zopfia rhizophila CBS 207.26</name>
    <dbReference type="NCBI Taxonomy" id="1314779"/>
    <lineage>
        <taxon>Eukaryota</taxon>
        <taxon>Fungi</taxon>
        <taxon>Dikarya</taxon>
        <taxon>Ascomycota</taxon>
        <taxon>Pezizomycotina</taxon>
        <taxon>Dothideomycetes</taxon>
        <taxon>Dothideomycetes incertae sedis</taxon>
        <taxon>Zopfiaceae</taxon>
        <taxon>Zopfia</taxon>
    </lineage>
</organism>
<dbReference type="InterPro" id="IPR017972">
    <property type="entry name" value="Cyt_P450_CS"/>
</dbReference>
<dbReference type="SUPFAM" id="SSF48264">
    <property type="entry name" value="Cytochrome P450"/>
    <property type="match status" value="1"/>
</dbReference>
<keyword evidence="5 7" id="KW-0408">Iron</keyword>
<dbReference type="PROSITE" id="PS00086">
    <property type="entry name" value="CYTOCHROME_P450"/>
    <property type="match status" value="1"/>
</dbReference>
<comment type="similarity">
    <text evidence="2 8">Belongs to the cytochrome P450 family.</text>
</comment>
<keyword evidence="11" id="KW-1185">Reference proteome</keyword>
<feature type="transmembrane region" description="Helical" evidence="9">
    <location>
        <begin position="20"/>
        <end position="39"/>
    </location>
</feature>
<keyword evidence="4 8" id="KW-0560">Oxidoreductase</keyword>
<dbReference type="EMBL" id="ML994610">
    <property type="protein sequence ID" value="KAF2195494.1"/>
    <property type="molecule type" value="Genomic_DNA"/>
</dbReference>
<dbReference type="GO" id="GO:0016705">
    <property type="term" value="F:oxidoreductase activity, acting on paired donors, with incorporation or reduction of molecular oxygen"/>
    <property type="evidence" value="ECO:0007669"/>
    <property type="project" value="InterPro"/>
</dbReference>
<dbReference type="AlphaFoldDB" id="A0A6A6EVA2"/>
<evidence type="ECO:0000256" key="6">
    <source>
        <dbReference type="ARBA" id="ARBA00023033"/>
    </source>
</evidence>
<evidence type="ECO:0000256" key="2">
    <source>
        <dbReference type="ARBA" id="ARBA00010617"/>
    </source>
</evidence>
<dbReference type="InterPro" id="IPR036396">
    <property type="entry name" value="Cyt_P450_sf"/>
</dbReference>
<keyword evidence="9" id="KW-0472">Membrane</keyword>
<keyword evidence="9" id="KW-1133">Transmembrane helix</keyword>
<gene>
    <name evidence="10" type="ORF">K469DRAFT_744067</name>
</gene>
<evidence type="ECO:0000313" key="11">
    <source>
        <dbReference type="Proteomes" id="UP000800200"/>
    </source>
</evidence>
<dbReference type="GO" id="GO:0005506">
    <property type="term" value="F:iron ion binding"/>
    <property type="evidence" value="ECO:0007669"/>
    <property type="project" value="InterPro"/>
</dbReference>
<dbReference type="Proteomes" id="UP000800200">
    <property type="component" value="Unassembled WGS sequence"/>
</dbReference>
<dbReference type="PANTHER" id="PTHR24305">
    <property type="entry name" value="CYTOCHROME P450"/>
    <property type="match status" value="1"/>
</dbReference>
<name>A0A6A6EVA2_9PEZI</name>
<dbReference type="GO" id="GO:0020037">
    <property type="term" value="F:heme binding"/>
    <property type="evidence" value="ECO:0007669"/>
    <property type="project" value="InterPro"/>
</dbReference>
<dbReference type="Pfam" id="PF00067">
    <property type="entry name" value="p450"/>
    <property type="match status" value="1"/>
</dbReference>
<sequence length="510" mass="58114">MTLSNPPELSSIPLSHLIPLILALLLIYIITLFLYRVYFSPLSHIPGSKLAAATSWYSFYFDALKIGRYFVEVEKIHRKYGPIVRITPTEIHIDDPTFFNELYNVTKRLDKDPWYYSWLGRNGSIFAMTDPDQHKLCSSVIKKAMSTASISHIEPVLKSHYDVFCRRLSECKERKNLVPLSDMWRSIAVDIITDLAIPESFNLLETPYFGAAHADFNRHITFLVPLLERVPRWLLALKGRTALNVIDEIEHQKEQVKRLIANNGKPISGKNYPVIMNEVYASDLPAKEKTVKRLCDEIGILIGAGSETMGHTLATITYHILANPNIHKRLKDEIRRSCEEAELEDVLSYKKLEGLPYLNACINEGLRLATGVSGRLPRINKSQVTTYTSLSNKSYYIPPGIPISMTIRDMHYNATYFPSPRNFNPERWLDPDLKSKSEKVFAPFGRGSRSCVGKNLAMAELLMGIGNLFGRFEVEMDERETRGRESVELVHDCFSPFVKRSSKGVVVRIQ</sequence>
<dbReference type="InterPro" id="IPR002401">
    <property type="entry name" value="Cyt_P450_E_grp-I"/>
</dbReference>
<dbReference type="PANTHER" id="PTHR24305:SF157">
    <property type="entry name" value="N-ACETYLTRYPTOPHAN 6-HYDROXYLASE IVOC-RELATED"/>
    <property type="match status" value="1"/>
</dbReference>
<dbReference type="InterPro" id="IPR050121">
    <property type="entry name" value="Cytochrome_P450_monoxygenase"/>
</dbReference>
<comment type="cofactor">
    <cofactor evidence="1 7">
        <name>heme</name>
        <dbReference type="ChEBI" id="CHEBI:30413"/>
    </cofactor>
</comment>
<evidence type="ECO:0000256" key="7">
    <source>
        <dbReference type="PIRSR" id="PIRSR602401-1"/>
    </source>
</evidence>
<evidence type="ECO:0000256" key="5">
    <source>
        <dbReference type="ARBA" id="ARBA00023004"/>
    </source>
</evidence>
<keyword evidence="6 8" id="KW-0503">Monooxygenase</keyword>
<proteinExistence type="inferred from homology"/>
<evidence type="ECO:0000313" key="10">
    <source>
        <dbReference type="EMBL" id="KAF2195494.1"/>
    </source>
</evidence>
<dbReference type="Gene3D" id="1.10.630.10">
    <property type="entry name" value="Cytochrome P450"/>
    <property type="match status" value="1"/>
</dbReference>
<protein>
    <submittedName>
        <fullName evidence="10">Putative cytochrome P450</fullName>
    </submittedName>
</protein>
<evidence type="ECO:0000256" key="9">
    <source>
        <dbReference type="SAM" id="Phobius"/>
    </source>
</evidence>
<dbReference type="InterPro" id="IPR001128">
    <property type="entry name" value="Cyt_P450"/>
</dbReference>
<dbReference type="PRINTS" id="PR00385">
    <property type="entry name" value="P450"/>
</dbReference>
<evidence type="ECO:0000256" key="8">
    <source>
        <dbReference type="RuleBase" id="RU000461"/>
    </source>
</evidence>
<evidence type="ECO:0000256" key="3">
    <source>
        <dbReference type="ARBA" id="ARBA00022723"/>
    </source>
</evidence>
<dbReference type="GO" id="GO:0004497">
    <property type="term" value="F:monooxygenase activity"/>
    <property type="evidence" value="ECO:0007669"/>
    <property type="project" value="UniProtKB-KW"/>
</dbReference>
<dbReference type="PRINTS" id="PR00463">
    <property type="entry name" value="EP450I"/>
</dbReference>
<keyword evidence="9" id="KW-0812">Transmembrane</keyword>
<keyword evidence="3 7" id="KW-0479">Metal-binding</keyword>
<evidence type="ECO:0000256" key="4">
    <source>
        <dbReference type="ARBA" id="ARBA00023002"/>
    </source>
</evidence>
<evidence type="ECO:0000256" key="1">
    <source>
        <dbReference type="ARBA" id="ARBA00001971"/>
    </source>
</evidence>